<dbReference type="Gene3D" id="1.10.10.10">
    <property type="entry name" value="Winged helix-like DNA-binding domain superfamily/Winged helix DNA-binding domain"/>
    <property type="match status" value="1"/>
</dbReference>
<evidence type="ECO:0000313" key="5">
    <source>
        <dbReference type="EMBL" id="MDQ0338099.1"/>
    </source>
</evidence>
<dbReference type="RefSeq" id="WP_307335901.1">
    <property type="nucleotide sequence ID" value="NZ_JAUSUQ010000002.1"/>
</dbReference>
<keyword evidence="6" id="KW-1185">Reference proteome</keyword>
<dbReference type="InterPro" id="IPR036390">
    <property type="entry name" value="WH_DNA-bd_sf"/>
</dbReference>
<keyword evidence="3" id="KW-0804">Transcription</keyword>
<reference evidence="5 6" key="1">
    <citation type="submission" date="2023-07" db="EMBL/GenBank/DDBJ databases">
        <title>Genomic Encyclopedia of Type Strains, Phase IV (KMG-IV): sequencing the most valuable type-strain genomes for metagenomic binning, comparative biology and taxonomic classification.</title>
        <authorList>
            <person name="Goeker M."/>
        </authorList>
    </citation>
    <scope>NUCLEOTIDE SEQUENCE [LARGE SCALE GENOMIC DNA]</scope>
    <source>
        <strain evidence="5 6">DSM 17740</strain>
    </source>
</reference>
<dbReference type="EMBL" id="JAUSUQ010000002">
    <property type="protein sequence ID" value="MDQ0338099.1"/>
    <property type="molecule type" value="Genomic_DNA"/>
</dbReference>
<evidence type="ECO:0000313" key="6">
    <source>
        <dbReference type="Proteomes" id="UP001232445"/>
    </source>
</evidence>
<evidence type="ECO:0000259" key="4">
    <source>
        <dbReference type="PROSITE" id="PS50949"/>
    </source>
</evidence>
<dbReference type="SUPFAM" id="SSF48008">
    <property type="entry name" value="GntR ligand-binding domain-like"/>
    <property type="match status" value="1"/>
</dbReference>
<evidence type="ECO:0000256" key="3">
    <source>
        <dbReference type="ARBA" id="ARBA00023163"/>
    </source>
</evidence>
<dbReference type="CDD" id="cd07377">
    <property type="entry name" value="WHTH_GntR"/>
    <property type="match status" value="1"/>
</dbReference>
<dbReference type="SMART" id="SM00345">
    <property type="entry name" value="HTH_GNTR"/>
    <property type="match status" value="1"/>
</dbReference>
<dbReference type="InterPro" id="IPR036388">
    <property type="entry name" value="WH-like_DNA-bd_sf"/>
</dbReference>
<keyword evidence="1" id="KW-0805">Transcription regulation</keyword>
<gene>
    <name evidence="5" type="ORF">J2S00_000882</name>
</gene>
<dbReference type="PANTHER" id="PTHR43537:SF24">
    <property type="entry name" value="GLUCONATE OPERON TRANSCRIPTIONAL REPRESSOR"/>
    <property type="match status" value="1"/>
</dbReference>
<dbReference type="PRINTS" id="PR00035">
    <property type="entry name" value="HTHGNTR"/>
</dbReference>
<proteinExistence type="predicted"/>
<dbReference type="InterPro" id="IPR000524">
    <property type="entry name" value="Tscrpt_reg_HTH_GntR"/>
</dbReference>
<dbReference type="Proteomes" id="UP001232445">
    <property type="component" value="Unassembled WGS sequence"/>
</dbReference>
<accession>A0ABU0CNX0</accession>
<dbReference type="InterPro" id="IPR008920">
    <property type="entry name" value="TF_FadR/GntR_C"/>
</dbReference>
<dbReference type="Pfam" id="PF00392">
    <property type="entry name" value="GntR"/>
    <property type="match status" value="1"/>
</dbReference>
<dbReference type="Gene3D" id="1.20.120.530">
    <property type="entry name" value="GntR ligand-binding domain-like"/>
    <property type="match status" value="1"/>
</dbReference>
<dbReference type="SUPFAM" id="SSF46785">
    <property type="entry name" value="Winged helix' DNA-binding domain"/>
    <property type="match status" value="1"/>
</dbReference>
<protein>
    <submittedName>
        <fullName evidence="5">DNA-binding GntR family transcriptional regulator</fullName>
    </submittedName>
</protein>
<dbReference type="SMART" id="SM00895">
    <property type="entry name" value="FCD"/>
    <property type="match status" value="1"/>
</dbReference>
<dbReference type="Pfam" id="PF07729">
    <property type="entry name" value="FCD"/>
    <property type="match status" value="1"/>
</dbReference>
<dbReference type="InterPro" id="IPR011711">
    <property type="entry name" value="GntR_C"/>
</dbReference>
<comment type="caution">
    <text evidence="5">The sequence shown here is derived from an EMBL/GenBank/DDBJ whole genome shotgun (WGS) entry which is preliminary data.</text>
</comment>
<keyword evidence="2 5" id="KW-0238">DNA-binding</keyword>
<name>A0ABU0CNX0_9BACI</name>
<feature type="domain" description="HTH gntR-type" evidence="4">
    <location>
        <begin position="7"/>
        <end position="74"/>
    </location>
</feature>
<dbReference type="PANTHER" id="PTHR43537">
    <property type="entry name" value="TRANSCRIPTIONAL REGULATOR, GNTR FAMILY"/>
    <property type="match status" value="1"/>
</dbReference>
<dbReference type="PROSITE" id="PS50949">
    <property type="entry name" value="HTH_GNTR"/>
    <property type="match status" value="1"/>
</dbReference>
<organism evidence="5 6">
    <name type="scientific">Caldalkalibacillus uzonensis</name>
    <dbReference type="NCBI Taxonomy" id="353224"/>
    <lineage>
        <taxon>Bacteria</taxon>
        <taxon>Bacillati</taxon>
        <taxon>Bacillota</taxon>
        <taxon>Bacilli</taxon>
        <taxon>Bacillales</taxon>
        <taxon>Bacillaceae</taxon>
        <taxon>Caldalkalibacillus</taxon>
    </lineage>
</organism>
<evidence type="ECO:0000256" key="1">
    <source>
        <dbReference type="ARBA" id="ARBA00023015"/>
    </source>
</evidence>
<evidence type="ECO:0000256" key="2">
    <source>
        <dbReference type="ARBA" id="ARBA00023125"/>
    </source>
</evidence>
<dbReference type="GO" id="GO:0003677">
    <property type="term" value="F:DNA binding"/>
    <property type="evidence" value="ECO:0007669"/>
    <property type="project" value="UniProtKB-KW"/>
</dbReference>
<sequence length="227" mass="26070">MSKIQPKTVTDAVYEQIKSDIIAGVYRPGQRLMETELAQKLQVSRTPVRDAMIRLEQEGLTTIRPHRGIYVRKLSKKDIQDYYQLRAVLEGLGAKLAAVNGTEEDHQELKNMLIKMREILDAYQHSQDFKEMALCNNQFHELIFKIGGNQVLAQTQATLANPIALVRSISWFNTKRIAEVWLEHKNIVEAIVARDAELAQKRAEEHIYQAWKSAESKLDQLEDEGEK</sequence>